<sequence>MQKGKVMFYHVLVETNEKDKNGRNRQYYELDIKDKTKVLEKFVIPYLREQPLRIDGYILKDICRFVVTQSDLETTSIRKIRQDEWNNKQRNSNVFAIYMYSRKEVSKDEEYTKDITDEFLEEAQNSLGTAISELKDEAFTAYSNHKVFIVHGRDELLRTQVENVLRALGLEPIILQEQANNGNTIIEKIEKYTDVGFGIVLYTPCDEGRLRSEEKELKPRARQNVVLEHGYLMGKLGRERVCCLVSDDVEFPSDIQGVVYTSAKNVGQWKYDLAKELKAAGFDIDMNKL</sequence>
<dbReference type="InterPro" id="IPR019302">
    <property type="entry name" value="CAP12/PCTIR_TIR_dom"/>
</dbReference>
<dbReference type="GO" id="GO:0050135">
    <property type="term" value="F:NADP+ nucleosidase activity"/>
    <property type="evidence" value="ECO:0007669"/>
    <property type="project" value="InterPro"/>
</dbReference>
<feature type="domain" description="CD-NTase-associated protein 12/Pycsar effector protein TIR" evidence="1">
    <location>
        <begin position="146"/>
        <end position="263"/>
    </location>
</feature>
<reference evidence="2 3" key="1">
    <citation type="submission" date="2017-12" db="EMBL/GenBank/DDBJ databases">
        <title>Phylogenetic diversity of female urinary microbiome.</title>
        <authorList>
            <person name="Thomas-White K."/>
            <person name="Wolfe A.J."/>
        </authorList>
    </citation>
    <scope>NUCLEOTIDE SEQUENCE [LARGE SCALE GENOMIC DNA]</scope>
    <source>
        <strain evidence="2 3">UMB0321</strain>
    </source>
</reference>
<comment type="caution">
    <text evidence="2">The sequence shown here is derived from an EMBL/GenBank/DDBJ whole genome shotgun (WGS) entry which is preliminary data.</text>
</comment>
<protein>
    <submittedName>
        <fullName evidence="2">DNA-binding protein</fullName>
    </submittedName>
</protein>
<name>A0A2I1XAN0_NEISI</name>
<dbReference type="GO" id="GO:0003677">
    <property type="term" value="F:DNA binding"/>
    <property type="evidence" value="ECO:0007669"/>
    <property type="project" value="UniProtKB-KW"/>
</dbReference>
<accession>A0A2I1XAN0</accession>
<evidence type="ECO:0000313" key="3">
    <source>
        <dbReference type="Proteomes" id="UP000234767"/>
    </source>
</evidence>
<evidence type="ECO:0000313" key="2">
    <source>
        <dbReference type="EMBL" id="PLA39649.1"/>
    </source>
</evidence>
<evidence type="ECO:0000259" key="1">
    <source>
        <dbReference type="Pfam" id="PF10137"/>
    </source>
</evidence>
<dbReference type="Proteomes" id="UP000234767">
    <property type="component" value="Unassembled WGS sequence"/>
</dbReference>
<dbReference type="AlphaFoldDB" id="A0A2I1XAN0"/>
<gene>
    <name evidence="2" type="ORF">CYK00_09190</name>
</gene>
<dbReference type="EMBL" id="PKJO01000012">
    <property type="protein sequence ID" value="PLA39649.1"/>
    <property type="molecule type" value="Genomic_DNA"/>
</dbReference>
<dbReference type="Pfam" id="PF10137">
    <property type="entry name" value="CAP12-PCTIR_TIR"/>
    <property type="match status" value="1"/>
</dbReference>
<keyword evidence="2" id="KW-0238">DNA-binding</keyword>
<organism evidence="2 3">
    <name type="scientific">Neisseria sicca</name>
    <dbReference type="NCBI Taxonomy" id="490"/>
    <lineage>
        <taxon>Bacteria</taxon>
        <taxon>Pseudomonadati</taxon>
        <taxon>Pseudomonadota</taxon>
        <taxon>Betaproteobacteria</taxon>
        <taxon>Neisseriales</taxon>
        <taxon>Neisseriaceae</taxon>
        <taxon>Neisseria</taxon>
    </lineage>
</organism>
<proteinExistence type="predicted"/>